<dbReference type="InterPro" id="IPR011564">
    <property type="entry name" value="Telomer_end-bd_POT1/Cdc13"/>
</dbReference>
<feature type="region of interest" description="Disordered" evidence="1">
    <location>
        <begin position="195"/>
        <end position="227"/>
    </location>
</feature>
<dbReference type="SUPFAM" id="SSF50249">
    <property type="entry name" value="Nucleic acid-binding proteins"/>
    <property type="match status" value="1"/>
</dbReference>
<keyword evidence="4" id="KW-1185">Reference proteome</keyword>
<reference evidence="3 4" key="1">
    <citation type="submission" date="2019-06" db="EMBL/GenBank/DDBJ databases">
        <title>Wine fermentation using esterase from Monascus purpureus.</title>
        <authorList>
            <person name="Geng C."/>
            <person name="Zhang Y."/>
        </authorList>
    </citation>
    <scope>NUCLEOTIDE SEQUENCE [LARGE SCALE GENOMIC DNA]</scope>
    <source>
        <strain evidence="3">HQ1</strain>
    </source>
</reference>
<comment type="caution">
    <text evidence="3">The sequence shown here is derived from an EMBL/GenBank/DDBJ whole genome shotgun (WGS) entry which is preliminary data.</text>
</comment>
<dbReference type="CDD" id="cd04497">
    <property type="entry name" value="hPOT1_OB1_like"/>
    <property type="match status" value="1"/>
</dbReference>
<evidence type="ECO:0000313" key="4">
    <source>
        <dbReference type="Proteomes" id="UP000319663"/>
    </source>
</evidence>
<feature type="compositionally biased region" description="Acidic residues" evidence="1">
    <location>
        <begin position="601"/>
        <end position="610"/>
    </location>
</feature>
<proteinExistence type="predicted"/>
<feature type="compositionally biased region" description="Basic and acidic residues" evidence="1">
    <location>
        <begin position="28"/>
        <end position="56"/>
    </location>
</feature>
<feature type="compositionally biased region" description="Polar residues" evidence="1">
    <location>
        <begin position="273"/>
        <end position="285"/>
    </location>
</feature>
<evidence type="ECO:0000256" key="1">
    <source>
        <dbReference type="SAM" id="MobiDB-lite"/>
    </source>
</evidence>
<feature type="compositionally biased region" description="Basic and acidic residues" evidence="1">
    <location>
        <begin position="458"/>
        <end position="475"/>
    </location>
</feature>
<feature type="region of interest" description="Disordered" evidence="1">
    <location>
        <begin position="84"/>
        <end position="103"/>
    </location>
</feature>
<dbReference type="Pfam" id="PF02765">
    <property type="entry name" value="POT1"/>
    <property type="match status" value="1"/>
</dbReference>
<feature type="compositionally biased region" description="Basic and acidic residues" evidence="1">
    <location>
        <begin position="1079"/>
        <end position="1092"/>
    </location>
</feature>
<dbReference type="STRING" id="5098.A0A507QUC5"/>
<feature type="compositionally biased region" description="Polar residues" evidence="1">
    <location>
        <begin position="442"/>
        <end position="457"/>
    </location>
</feature>
<feature type="compositionally biased region" description="Basic and acidic residues" evidence="1">
    <location>
        <begin position="1112"/>
        <end position="1128"/>
    </location>
</feature>
<dbReference type="GO" id="GO:0000781">
    <property type="term" value="C:chromosome, telomeric region"/>
    <property type="evidence" value="ECO:0007669"/>
    <property type="project" value="InterPro"/>
</dbReference>
<dbReference type="Gene3D" id="2.40.50.140">
    <property type="entry name" value="Nucleic acid-binding proteins"/>
    <property type="match status" value="1"/>
</dbReference>
<protein>
    <recommendedName>
        <fullName evidence="2">Telomeric single stranded DNA binding POT1/Cdc13 domain-containing protein</fullName>
    </recommendedName>
</protein>
<feature type="compositionally biased region" description="Basic and acidic residues" evidence="1">
    <location>
        <begin position="379"/>
        <end position="390"/>
    </location>
</feature>
<feature type="compositionally biased region" description="Basic and acidic residues" evidence="1">
    <location>
        <begin position="400"/>
        <end position="409"/>
    </location>
</feature>
<dbReference type="SMART" id="SM00976">
    <property type="entry name" value="Telo_bind"/>
    <property type="match status" value="1"/>
</dbReference>
<accession>A0A507QUC5</accession>
<evidence type="ECO:0000259" key="2">
    <source>
        <dbReference type="SMART" id="SM00976"/>
    </source>
</evidence>
<dbReference type="GO" id="GO:0003677">
    <property type="term" value="F:DNA binding"/>
    <property type="evidence" value="ECO:0007669"/>
    <property type="project" value="InterPro"/>
</dbReference>
<gene>
    <name evidence="3" type="ORF">MPDQ_008013</name>
</gene>
<feature type="compositionally biased region" description="Acidic residues" evidence="1">
    <location>
        <begin position="476"/>
        <end position="513"/>
    </location>
</feature>
<feature type="compositionally biased region" description="Basic and acidic residues" evidence="1">
    <location>
        <begin position="673"/>
        <end position="684"/>
    </location>
</feature>
<dbReference type="Proteomes" id="UP000319663">
    <property type="component" value="Unassembled WGS sequence"/>
</dbReference>
<sequence>MQKSDWRIIDEPESPRDRETPLNFDEILDGHDDNEQATREEDMRDETAGGIRDKAGTHISVPGNVDATTVAELEDEGVSKKRPLLGVAESESQGTFKQPILPETQRPIADAIRVLRAFDKHQLSQNFPHLPTETPRLAPVPSPGLPVPSPLITSNNRSGYFAQATTSEPFNSDQAAPPMANTSATKVDESIAFRMQPDSSLPQTDGKIAWGSMKTTSETNPPVLPGDSAVISQLAGTTSTFETSSFTLAPEKKHEGSMKVVGDSTEPEVLPISVSQRTTASSASIEDTERMEGEIAPETEQQEEQVYEKELNEEEEISEQSEELQEQREEGVLEDDYDEDKEKESERESEPDEFYEEANEHEQEPMEARGKFQSFEMQHGNEVDIDKKDVEEDTGELDTEAYKAAEKIKMHSSSLEASNAEEDLERDIEVGGYYREGPVQTGPGNKTESSIVSSDTRSPSEHVDHEERVGQYADEKGEETDEEELYDEEDIEEDYESEQFCEDEDEDDVDSEVSSDSRSQLYGEQKPHLPETVVPEVIVLDSDSEDEVPAQIQHSARESVDSQISNSPRRPDEEQYISDNNLNDSDVEGYSSPVEEHADGIEENEQMVDEEDVVGAEKKVEEINEDQTGETETHIEDRPAIHPGFEEEVEIPGESENITETDAAQSHKQTIVKHTDSADLDRPSTTHSGADSGDVGLTIDPDLFQTESGPQKQIEQSEERHDEMVEVQSIRSPNISSSTKETGYGLFLDGASSPRPKQPSAGMIKDGPFQKTQNQQPVSLDTSQDINRIASDPAIESMLPMQNTQGADVDLGMWSQAKLLPENQPVSGDPAISAGETIAPTKREISASSLVSLSQEELEIKQNSSTYVNIHEQATGGDVAREILSETPESSEDELDAPYRNTRGLRSRLSYFAPLAALIDHFNALTDTISIVHEASEVIRADSGKGDYFLTVQLTDPSMAGTLLPAQIFRRHREALPSVAEGDAILLRDFKVKSFDHSMILVSIDTSAWAVFNESDNMAQMTGPPVEYGAEERSYSSALQRWYQEDGAAMIADRKLQLSVQQASMDVTPPSSIAPSELGSHDSTWRRVRGDSHSSSGGSRSSRKSTTPRRINMHELRGGRKYPDLGSLSDKESIHRLRDGTLYADI</sequence>
<feature type="compositionally biased region" description="Basic and acidic residues" evidence="1">
    <location>
        <begin position="1"/>
        <end position="20"/>
    </location>
</feature>
<feature type="compositionally biased region" description="Pro residues" evidence="1">
    <location>
        <begin position="138"/>
        <end position="149"/>
    </location>
</feature>
<feature type="compositionally biased region" description="Polar residues" evidence="1">
    <location>
        <begin position="705"/>
        <end position="714"/>
    </location>
</feature>
<feature type="compositionally biased region" description="Polar residues" evidence="1">
    <location>
        <begin position="729"/>
        <end position="741"/>
    </location>
</feature>
<dbReference type="InterPro" id="IPR012340">
    <property type="entry name" value="NA-bd_OB-fold"/>
</dbReference>
<name>A0A507QUC5_MONPU</name>
<feature type="compositionally biased region" description="Polar residues" evidence="1">
    <location>
        <begin position="660"/>
        <end position="669"/>
    </location>
</feature>
<feature type="domain" description="Telomeric single stranded DNA binding POT1/Cdc13" evidence="2">
    <location>
        <begin position="912"/>
        <end position="1044"/>
    </location>
</feature>
<dbReference type="AlphaFoldDB" id="A0A507QUC5"/>
<feature type="compositionally biased region" description="Basic and acidic residues" evidence="1">
    <location>
        <begin position="358"/>
        <end position="370"/>
    </location>
</feature>
<dbReference type="EMBL" id="VIFY01000093">
    <property type="protein sequence ID" value="TQB70847.1"/>
    <property type="molecule type" value="Genomic_DNA"/>
</dbReference>
<feature type="compositionally biased region" description="Acidic residues" evidence="1">
    <location>
        <begin position="295"/>
        <end position="324"/>
    </location>
</feature>
<feature type="compositionally biased region" description="Polar residues" evidence="1">
    <location>
        <begin position="770"/>
        <end position="781"/>
    </location>
</feature>
<organism evidence="3 4">
    <name type="scientific">Monascus purpureus</name>
    <name type="common">Red mold</name>
    <name type="synonym">Monascus anka</name>
    <dbReference type="NCBI Taxonomy" id="5098"/>
    <lineage>
        <taxon>Eukaryota</taxon>
        <taxon>Fungi</taxon>
        <taxon>Dikarya</taxon>
        <taxon>Ascomycota</taxon>
        <taxon>Pezizomycotina</taxon>
        <taxon>Eurotiomycetes</taxon>
        <taxon>Eurotiomycetidae</taxon>
        <taxon>Eurotiales</taxon>
        <taxon>Aspergillaceae</taxon>
        <taxon>Monascus</taxon>
    </lineage>
</organism>
<feature type="compositionally biased region" description="Basic and acidic residues" evidence="1">
    <location>
        <begin position="715"/>
        <end position="724"/>
    </location>
</feature>
<feature type="region of interest" description="Disordered" evidence="1">
    <location>
        <begin position="241"/>
        <end position="610"/>
    </location>
</feature>
<feature type="region of interest" description="Disordered" evidence="1">
    <location>
        <begin position="1067"/>
        <end position="1128"/>
    </location>
</feature>
<feature type="region of interest" description="Disordered" evidence="1">
    <location>
        <begin position="125"/>
        <end position="152"/>
    </location>
</feature>
<feature type="region of interest" description="Disordered" evidence="1">
    <location>
        <begin position="1"/>
        <end position="63"/>
    </location>
</feature>
<dbReference type="GO" id="GO:0000723">
    <property type="term" value="P:telomere maintenance"/>
    <property type="evidence" value="ECO:0007669"/>
    <property type="project" value="InterPro"/>
</dbReference>
<evidence type="ECO:0000313" key="3">
    <source>
        <dbReference type="EMBL" id="TQB70847.1"/>
    </source>
</evidence>
<feature type="region of interest" description="Disordered" evidence="1">
    <location>
        <begin position="620"/>
        <end position="639"/>
    </location>
</feature>
<feature type="region of interest" description="Disordered" evidence="1">
    <location>
        <begin position="655"/>
        <end position="781"/>
    </location>
</feature>